<accession>A0A0G1YRL5</accession>
<sequence length="65" mass="7422">MKFSEIKNKSAREILELLAAEKKTLHGLNLSARSRALKQVHKVKLARRSIARLEMKRQALARVGK</sequence>
<keyword evidence="2 5" id="KW-0689">Ribosomal protein</keyword>
<dbReference type="NCBIfam" id="TIGR00012">
    <property type="entry name" value="L29"/>
    <property type="match status" value="1"/>
</dbReference>
<reference evidence="6 7" key="1">
    <citation type="journal article" date="2015" name="Nature">
        <title>rRNA introns, odd ribosomes, and small enigmatic genomes across a large radiation of phyla.</title>
        <authorList>
            <person name="Brown C.T."/>
            <person name="Hug L.A."/>
            <person name="Thomas B.C."/>
            <person name="Sharon I."/>
            <person name="Castelle C.J."/>
            <person name="Singh A."/>
            <person name="Wilkins M.J."/>
            <person name="Williams K.H."/>
            <person name="Banfield J.F."/>
        </authorList>
    </citation>
    <scope>NUCLEOTIDE SEQUENCE [LARGE SCALE GENOMIC DNA]</scope>
</reference>
<dbReference type="Gene3D" id="1.10.287.310">
    <property type="match status" value="1"/>
</dbReference>
<dbReference type="EMBL" id="LCQN01000001">
    <property type="protein sequence ID" value="KKW17607.1"/>
    <property type="molecule type" value="Genomic_DNA"/>
</dbReference>
<evidence type="ECO:0000313" key="6">
    <source>
        <dbReference type="EMBL" id="KKW17607.1"/>
    </source>
</evidence>
<dbReference type="Pfam" id="PF00831">
    <property type="entry name" value="Ribosomal_L29"/>
    <property type="match status" value="1"/>
</dbReference>
<evidence type="ECO:0000313" key="7">
    <source>
        <dbReference type="Proteomes" id="UP000033982"/>
    </source>
</evidence>
<keyword evidence="3 5" id="KW-0687">Ribonucleoprotein</keyword>
<evidence type="ECO:0000256" key="1">
    <source>
        <dbReference type="ARBA" id="ARBA00009254"/>
    </source>
</evidence>
<name>A0A0G1YRL5_9BACT</name>
<protein>
    <recommendedName>
        <fullName evidence="4 5">Large ribosomal subunit protein uL29</fullName>
    </recommendedName>
</protein>
<dbReference type="GO" id="GO:0006412">
    <property type="term" value="P:translation"/>
    <property type="evidence" value="ECO:0007669"/>
    <property type="project" value="UniProtKB-UniRule"/>
</dbReference>
<dbReference type="SUPFAM" id="SSF46561">
    <property type="entry name" value="Ribosomal protein L29 (L29p)"/>
    <property type="match status" value="1"/>
</dbReference>
<dbReference type="GO" id="GO:1990904">
    <property type="term" value="C:ribonucleoprotein complex"/>
    <property type="evidence" value="ECO:0007669"/>
    <property type="project" value="UniProtKB-KW"/>
</dbReference>
<organism evidence="6 7">
    <name type="scientific">Candidatus Magasanikbacteria bacterium GW2011_GWA2_50_22</name>
    <dbReference type="NCBI Taxonomy" id="1619043"/>
    <lineage>
        <taxon>Bacteria</taxon>
        <taxon>Candidatus Magasanikiibacteriota</taxon>
    </lineage>
</organism>
<evidence type="ECO:0000256" key="3">
    <source>
        <dbReference type="ARBA" id="ARBA00023274"/>
    </source>
</evidence>
<comment type="caution">
    <text evidence="6">The sequence shown here is derived from an EMBL/GenBank/DDBJ whole genome shotgun (WGS) entry which is preliminary data.</text>
</comment>
<evidence type="ECO:0000256" key="4">
    <source>
        <dbReference type="ARBA" id="ARBA00035204"/>
    </source>
</evidence>
<dbReference type="Proteomes" id="UP000033982">
    <property type="component" value="Unassembled WGS sequence"/>
</dbReference>
<dbReference type="HAMAP" id="MF_00374">
    <property type="entry name" value="Ribosomal_uL29"/>
    <property type="match status" value="1"/>
</dbReference>
<gene>
    <name evidence="5" type="primary">rpmC</name>
    <name evidence="6" type="ORF">UY58_C0001G0032</name>
</gene>
<dbReference type="GO" id="GO:0005840">
    <property type="term" value="C:ribosome"/>
    <property type="evidence" value="ECO:0007669"/>
    <property type="project" value="UniProtKB-KW"/>
</dbReference>
<dbReference type="GO" id="GO:0003735">
    <property type="term" value="F:structural constituent of ribosome"/>
    <property type="evidence" value="ECO:0007669"/>
    <property type="project" value="InterPro"/>
</dbReference>
<dbReference type="InterPro" id="IPR036049">
    <property type="entry name" value="Ribosomal_uL29_sf"/>
</dbReference>
<dbReference type="AlphaFoldDB" id="A0A0G1YRL5"/>
<proteinExistence type="inferred from homology"/>
<comment type="similarity">
    <text evidence="1 5">Belongs to the universal ribosomal protein uL29 family.</text>
</comment>
<dbReference type="InterPro" id="IPR001854">
    <property type="entry name" value="Ribosomal_uL29"/>
</dbReference>
<evidence type="ECO:0000256" key="5">
    <source>
        <dbReference type="HAMAP-Rule" id="MF_00374"/>
    </source>
</evidence>
<evidence type="ECO:0000256" key="2">
    <source>
        <dbReference type="ARBA" id="ARBA00022980"/>
    </source>
</evidence>